<reference evidence="8 9" key="1">
    <citation type="submission" date="2020-07" db="EMBL/GenBank/DDBJ databases">
        <title>Sequencing the genomes of 1000 actinobacteria strains.</title>
        <authorList>
            <person name="Klenk H.-P."/>
        </authorList>
    </citation>
    <scope>NUCLEOTIDE SEQUENCE [LARGE SCALE GENOMIC DNA]</scope>
    <source>
        <strain evidence="8 9">DSM 42178</strain>
    </source>
</reference>
<accession>A0A852ZVC8</accession>
<sequence length="287" mass="30556">MYRFLREPRWAAATLLAVAAVVVCLLLGTWQLGRFEDRVDTHQAAENAPVTTDPIPVEEAFADGPDAPYVVPPEAGGNAATAVLATVTGRWDPANELLSPGRTVDGQEGFYVLTPLRTDDGRALVVARGFAPGAVDGPAADSVPPVTDDAPVTLTVRLERSEEGSTAGAAAGGLPDGQIAAVSTAAMINMLPYPLYDGWASATEPADGLLAVPYEAPAGTGLDLRAFQNLGYTAEWFIFAGFVVFMWFRVVRREGELRRDRELGIEPDPAPRPSRPHPDQPTPTPTR</sequence>
<dbReference type="RefSeq" id="WP_179814302.1">
    <property type="nucleotide sequence ID" value="NZ_JACBZD010000001.1"/>
</dbReference>
<evidence type="ECO:0000256" key="6">
    <source>
        <dbReference type="RuleBase" id="RU363076"/>
    </source>
</evidence>
<feature type="transmembrane region" description="Helical" evidence="6">
    <location>
        <begin position="230"/>
        <end position="251"/>
    </location>
</feature>
<evidence type="ECO:0000313" key="9">
    <source>
        <dbReference type="Proteomes" id="UP000567795"/>
    </source>
</evidence>
<dbReference type="GO" id="GO:0005886">
    <property type="term" value="C:plasma membrane"/>
    <property type="evidence" value="ECO:0007669"/>
    <property type="project" value="UniProtKB-SubCell"/>
</dbReference>
<evidence type="ECO:0000256" key="5">
    <source>
        <dbReference type="ARBA" id="ARBA00023136"/>
    </source>
</evidence>
<comment type="caution">
    <text evidence="8">The sequence shown here is derived from an EMBL/GenBank/DDBJ whole genome shotgun (WGS) entry which is preliminary data.</text>
</comment>
<name>A0A852ZVC8_9ACTN</name>
<dbReference type="Proteomes" id="UP000567795">
    <property type="component" value="Unassembled WGS sequence"/>
</dbReference>
<dbReference type="InterPro" id="IPR045214">
    <property type="entry name" value="Surf1/Surf4"/>
</dbReference>
<evidence type="ECO:0000256" key="4">
    <source>
        <dbReference type="ARBA" id="ARBA00022989"/>
    </source>
</evidence>
<dbReference type="CDD" id="cd06662">
    <property type="entry name" value="SURF1"/>
    <property type="match status" value="1"/>
</dbReference>
<feature type="transmembrane region" description="Helical" evidence="6">
    <location>
        <begin position="12"/>
        <end position="33"/>
    </location>
</feature>
<dbReference type="EMBL" id="JACBZD010000001">
    <property type="protein sequence ID" value="NYI05587.1"/>
    <property type="molecule type" value="Genomic_DNA"/>
</dbReference>
<keyword evidence="6" id="KW-1003">Cell membrane</keyword>
<comment type="similarity">
    <text evidence="2 6">Belongs to the SURF1 family.</text>
</comment>
<keyword evidence="4 6" id="KW-1133">Transmembrane helix</keyword>
<proteinExistence type="inferred from homology"/>
<keyword evidence="3 6" id="KW-0812">Transmembrane</keyword>
<organism evidence="8 9">
    <name type="scientific">Allostreptomyces psammosilenae</name>
    <dbReference type="NCBI Taxonomy" id="1892865"/>
    <lineage>
        <taxon>Bacteria</taxon>
        <taxon>Bacillati</taxon>
        <taxon>Actinomycetota</taxon>
        <taxon>Actinomycetes</taxon>
        <taxon>Kitasatosporales</taxon>
        <taxon>Streptomycetaceae</taxon>
        <taxon>Allostreptomyces</taxon>
    </lineage>
</organism>
<evidence type="ECO:0000256" key="2">
    <source>
        <dbReference type="ARBA" id="ARBA00007165"/>
    </source>
</evidence>
<gene>
    <name evidence="8" type="ORF">FHU37_002530</name>
</gene>
<evidence type="ECO:0000313" key="8">
    <source>
        <dbReference type="EMBL" id="NYI05587.1"/>
    </source>
</evidence>
<evidence type="ECO:0000256" key="7">
    <source>
        <dbReference type="SAM" id="MobiDB-lite"/>
    </source>
</evidence>
<feature type="region of interest" description="Disordered" evidence="7">
    <location>
        <begin position="258"/>
        <end position="287"/>
    </location>
</feature>
<dbReference type="AlphaFoldDB" id="A0A852ZVC8"/>
<protein>
    <recommendedName>
        <fullName evidence="6">SURF1-like protein</fullName>
    </recommendedName>
</protein>
<comment type="subcellular location">
    <subcellularLocation>
        <location evidence="6">Cell membrane</location>
        <topology evidence="6">Multi-pass membrane protein</topology>
    </subcellularLocation>
    <subcellularLocation>
        <location evidence="1">Membrane</location>
    </subcellularLocation>
</comment>
<keyword evidence="9" id="KW-1185">Reference proteome</keyword>
<evidence type="ECO:0000256" key="3">
    <source>
        <dbReference type="ARBA" id="ARBA00022692"/>
    </source>
</evidence>
<dbReference type="InterPro" id="IPR002994">
    <property type="entry name" value="Surf1/Shy1"/>
</dbReference>
<keyword evidence="5 6" id="KW-0472">Membrane</keyword>
<dbReference type="PANTHER" id="PTHR23427:SF2">
    <property type="entry name" value="SURFEIT LOCUS PROTEIN 1"/>
    <property type="match status" value="1"/>
</dbReference>
<dbReference type="PANTHER" id="PTHR23427">
    <property type="entry name" value="SURFEIT LOCUS PROTEIN"/>
    <property type="match status" value="1"/>
</dbReference>
<evidence type="ECO:0000256" key="1">
    <source>
        <dbReference type="ARBA" id="ARBA00004370"/>
    </source>
</evidence>
<dbReference type="Pfam" id="PF02104">
    <property type="entry name" value="SURF1"/>
    <property type="match status" value="1"/>
</dbReference>
<dbReference type="PROSITE" id="PS50895">
    <property type="entry name" value="SURF1"/>
    <property type="match status" value="1"/>
</dbReference>
<feature type="compositionally biased region" description="Pro residues" evidence="7">
    <location>
        <begin position="268"/>
        <end position="287"/>
    </location>
</feature>